<evidence type="ECO:0000313" key="3">
    <source>
        <dbReference type="Proteomes" id="UP000033103"/>
    </source>
</evidence>
<proteinExistence type="inferred from homology"/>
<dbReference type="InterPro" id="IPR023509">
    <property type="entry name" value="DTD-like_sf"/>
</dbReference>
<dbReference type="EMBL" id="CP011280">
    <property type="protein sequence ID" value="AKC96054.1"/>
    <property type="molecule type" value="Genomic_DNA"/>
</dbReference>
<evidence type="ECO:0000313" key="2">
    <source>
        <dbReference type="EMBL" id="AKC96054.1"/>
    </source>
</evidence>
<dbReference type="OrthoDB" id="9801395at2"/>
<dbReference type="PANTHER" id="PTHR10472:SF5">
    <property type="entry name" value="D-AMINOACYL-TRNA DEACYLASE 1"/>
    <property type="match status" value="1"/>
</dbReference>
<accession>A0A0E3UUA6</accession>
<dbReference type="HOGENOM" id="CLU_076901_1_0_0"/>
<evidence type="ECO:0008006" key="4">
    <source>
        <dbReference type="Google" id="ProtNLM"/>
    </source>
</evidence>
<dbReference type="PATRIC" id="fig|1069640.6.peg.1228"/>
<dbReference type="InterPro" id="IPR003732">
    <property type="entry name" value="Daa-tRNA_deacyls_DTD"/>
</dbReference>
<dbReference type="NCBIfam" id="TIGR00256">
    <property type="entry name" value="D-aminoacyl-tRNA deacylase"/>
    <property type="match status" value="1"/>
</dbReference>
<organism evidence="2 3">
    <name type="scientific">Sneathia vaginalis</name>
    <dbReference type="NCBI Taxonomy" id="187101"/>
    <lineage>
        <taxon>Bacteria</taxon>
        <taxon>Fusobacteriati</taxon>
        <taxon>Fusobacteriota</taxon>
        <taxon>Fusobacteriia</taxon>
        <taxon>Fusobacteriales</taxon>
        <taxon>Leptotrichiaceae</taxon>
        <taxon>Sneathia</taxon>
    </lineage>
</organism>
<comment type="similarity">
    <text evidence="1">Belongs to the DTD family.</text>
</comment>
<keyword evidence="3" id="KW-1185">Reference proteome</keyword>
<dbReference type="PANTHER" id="PTHR10472">
    <property type="entry name" value="D-TYROSYL-TRNA TYR DEACYLASE"/>
    <property type="match status" value="1"/>
</dbReference>
<name>A0A0E3UUA6_9FUSO</name>
<dbReference type="AlphaFoldDB" id="A0A0E3UUA6"/>
<evidence type="ECO:0000256" key="1">
    <source>
        <dbReference type="ARBA" id="ARBA00009673"/>
    </source>
</evidence>
<dbReference type="GO" id="GO:0051500">
    <property type="term" value="F:D-tyrosyl-tRNA(Tyr) deacylase activity"/>
    <property type="evidence" value="ECO:0007669"/>
    <property type="project" value="TreeGrafter"/>
</dbReference>
<sequence length="145" mass="16486">MRLVIQRVGRTSVVINNSEKREIEKGLLVYLGVKKNEDKSKIEKAVSKLLKLRFFENEEGKLKKNIQDIDGSIMLISNFSLYATAKKGTTLSFDESANKEEAKEIYDMFLGTLKENYKKVVSGEFRTNMDITSINLGPVNVVLDF</sequence>
<dbReference type="RefSeq" id="WP_046329158.1">
    <property type="nucleotide sequence ID" value="NZ_CP011280.1"/>
</dbReference>
<dbReference type="KEGG" id="sns:VC03_06185"/>
<dbReference type="GO" id="GO:0005737">
    <property type="term" value="C:cytoplasm"/>
    <property type="evidence" value="ECO:0007669"/>
    <property type="project" value="InterPro"/>
</dbReference>
<dbReference type="Pfam" id="PF02580">
    <property type="entry name" value="Tyr_Deacylase"/>
    <property type="match status" value="1"/>
</dbReference>
<dbReference type="FunFam" id="3.50.80.10:FF:000001">
    <property type="entry name" value="D-aminoacyl-tRNA deacylase"/>
    <property type="match status" value="1"/>
</dbReference>
<dbReference type="Proteomes" id="UP000033103">
    <property type="component" value="Chromosome"/>
</dbReference>
<protein>
    <recommendedName>
        <fullName evidence="4">D-aminoacyl-tRNA deacylase</fullName>
    </recommendedName>
</protein>
<gene>
    <name evidence="2" type="ORF">VC03_06185</name>
</gene>
<reference evidence="2 3" key="1">
    <citation type="journal article" date="2012" name="BMC Genomics">
        <title>Genomic sequence analysis and characterization of Sneathia amnii sp. nov.</title>
        <authorList>
            <consortium name="Vaginal Microbiome Consortium (additional members)"/>
            <person name="Harwich M.D.Jr."/>
            <person name="Serrano M.G."/>
            <person name="Fettweis J.M."/>
            <person name="Alves J.M."/>
            <person name="Reimers M.A."/>
            <person name="Buck G.A."/>
            <person name="Jefferson K.K."/>
        </authorList>
    </citation>
    <scope>NUCLEOTIDE SEQUENCE [LARGE SCALE GENOMIC DNA]</scope>
    <source>
        <strain evidence="2 3">SN35</strain>
    </source>
</reference>
<dbReference type="STRING" id="187101.VC03_06185"/>
<dbReference type="Gene3D" id="3.50.80.10">
    <property type="entry name" value="D-tyrosyl-tRNA(Tyr) deacylase"/>
    <property type="match status" value="1"/>
</dbReference>
<dbReference type="SUPFAM" id="SSF69500">
    <property type="entry name" value="DTD-like"/>
    <property type="match status" value="1"/>
</dbReference>